<name>A0AAE1EDV7_9GAST</name>
<protein>
    <submittedName>
        <fullName evidence="2">Uncharacterized protein</fullName>
    </submittedName>
</protein>
<evidence type="ECO:0000256" key="1">
    <source>
        <dbReference type="SAM" id="MobiDB-lite"/>
    </source>
</evidence>
<reference evidence="2" key="1">
    <citation type="journal article" date="2023" name="G3 (Bethesda)">
        <title>A reference genome for the long-term kleptoplast-retaining sea slug Elysia crispata morphotype clarki.</title>
        <authorList>
            <person name="Eastman K.E."/>
            <person name="Pendleton A.L."/>
            <person name="Shaikh M.A."/>
            <person name="Suttiyut T."/>
            <person name="Ogas R."/>
            <person name="Tomko P."/>
            <person name="Gavelis G."/>
            <person name="Widhalm J.R."/>
            <person name="Wisecaver J.H."/>
        </authorList>
    </citation>
    <scope>NUCLEOTIDE SEQUENCE</scope>
    <source>
        <strain evidence="2">ECLA1</strain>
    </source>
</reference>
<dbReference type="Proteomes" id="UP001283361">
    <property type="component" value="Unassembled WGS sequence"/>
</dbReference>
<feature type="region of interest" description="Disordered" evidence="1">
    <location>
        <begin position="1"/>
        <end position="31"/>
    </location>
</feature>
<proteinExistence type="predicted"/>
<organism evidence="2 3">
    <name type="scientific">Elysia crispata</name>
    <name type="common">lettuce slug</name>
    <dbReference type="NCBI Taxonomy" id="231223"/>
    <lineage>
        <taxon>Eukaryota</taxon>
        <taxon>Metazoa</taxon>
        <taxon>Spiralia</taxon>
        <taxon>Lophotrochozoa</taxon>
        <taxon>Mollusca</taxon>
        <taxon>Gastropoda</taxon>
        <taxon>Heterobranchia</taxon>
        <taxon>Euthyneura</taxon>
        <taxon>Panpulmonata</taxon>
        <taxon>Sacoglossa</taxon>
        <taxon>Placobranchoidea</taxon>
        <taxon>Plakobranchidae</taxon>
        <taxon>Elysia</taxon>
    </lineage>
</organism>
<dbReference type="AlphaFoldDB" id="A0AAE1EDV7"/>
<dbReference type="EMBL" id="JAWDGP010000077">
    <property type="protein sequence ID" value="KAK3803926.1"/>
    <property type="molecule type" value="Genomic_DNA"/>
</dbReference>
<keyword evidence="3" id="KW-1185">Reference proteome</keyword>
<evidence type="ECO:0000313" key="3">
    <source>
        <dbReference type="Proteomes" id="UP001283361"/>
    </source>
</evidence>
<gene>
    <name evidence="2" type="ORF">RRG08_059790</name>
</gene>
<sequence length="82" mass="8953">MHNFGKDPGKATPRPSRPPPPPLASLTPTPISTRGSTFHYFLTVTPALPVSTGSLEYRSALLILGKAPEQKPPWIELDRPRP</sequence>
<evidence type="ECO:0000313" key="2">
    <source>
        <dbReference type="EMBL" id="KAK3803926.1"/>
    </source>
</evidence>
<accession>A0AAE1EDV7</accession>
<comment type="caution">
    <text evidence="2">The sequence shown here is derived from an EMBL/GenBank/DDBJ whole genome shotgun (WGS) entry which is preliminary data.</text>
</comment>